<protein>
    <submittedName>
        <fullName evidence="4">Mycofactocin-coupled SDR family oxidoreductase</fullName>
    </submittedName>
</protein>
<dbReference type="Proteomes" id="UP001500957">
    <property type="component" value="Unassembled WGS sequence"/>
</dbReference>
<keyword evidence="3" id="KW-0520">NAD</keyword>
<dbReference type="InterPro" id="IPR002347">
    <property type="entry name" value="SDR_fam"/>
</dbReference>
<dbReference type="PANTHER" id="PTHR43180">
    <property type="entry name" value="3-OXOACYL-(ACYL-CARRIER-PROTEIN) REDUCTASE (AFU_ORTHOLOGUE AFUA_6G11210)"/>
    <property type="match status" value="1"/>
</dbReference>
<dbReference type="Gene3D" id="3.40.50.720">
    <property type="entry name" value="NAD(P)-binding Rossmann-like Domain"/>
    <property type="match status" value="1"/>
</dbReference>
<reference evidence="5" key="1">
    <citation type="journal article" date="2019" name="Int. J. Syst. Evol. Microbiol.">
        <title>The Global Catalogue of Microorganisms (GCM) 10K type strain sequencing project: providing services to taxonomists for standard genome sequencing and annotation.</title>
        <authorList>
            <consortium name="The Broad Institute Genomics Platform"/>
            <consortium name="The Broad Institute Genome Sequencing Center for Infectious Disease"/>
            <person name="Wu L."/>
            <person name="Ma J."/>
        </authorList>
    </citation>
    <scope>NUCLEOTIDE SEQUENCE [LARGE SCALE GENOMIC DNA]</scope>
    <source>
        <strain evidence="5">JCM 10671</strain>
    </source>
</reference>
<keyword evidence="2" id="KW-0560">Oxidoreductase</keyword>
<dbReference type="CDD" id="cd05233">
    <property type="entry name" value="SDR_c"/>
    <property type="match status" value="1"/>
</dbReference>
<comment type="caution">
    <text evidence="4">The sequence shown here is derived from an EMBL/GenBank/DDBJ whole genome shotgun (WGS) entry which is preliminary data.</text>
</comment>
<dbReference type="NCBIfam" id="TIGR03971">
    <property type="entry name" value="SDR_subfam_1"/>
    <property type="match status" value="1"/>
</dbReference>
<evidence type="ECO:0000256" key="2">
    <source>
        <dbReference type="ARBA" id="ARBA00023002"/>
    </source>
</evidence>
<name>A0ABP3RUB7_9ACTN</name>
<evidence type="ECO:0000313" key="4">
    <source>
        <dbReference type="EMBL" id="GAA0617750.1"/>
    </source>
</evidence>
<gene>
    <name evidence="4" type="ORF">GCM10009547_20050</name>
</gene>
<accession>A0ABP3RUB7</accession>
<dbReference type="InterPro" id="IPR023985">
    <property type="entry name" value="SDR_subfam_1"/>
</dbReference>
<dbReference type="InterPro" id="IPR036291">
    <property type="entry name" value="NAD(P)-bd_dom_sf"/>
</dbReference>
<organism evidence="4 5">
    <name type="scientific">Sporichthya brevicatena</name>
    <dbReference type="NCBI Taxonomy" id="171442"/>
    <lineage>
        <taxon>Bacteria</taxon>
        <taxon>Bacillati</taxon>
        <taxon>Actinomycetota</taxon>
        <taxon>Actinomycetes</taxon>
        <taxon>Sporichthyales</taxon>
        <taxon>Sporichthyaceae</taxon>
        <taxon>Sporichthya</taxon>
    </lineage>
</organism>
<evidence type="ECO:0000313" key="5">
    <source>
        <dbReference type="Proteomes" id="UP001500957"/>
    </source>
</evidence>
<dbReference type="RefSeq" id="WP_344604206.1">
    <property type="nucleotide sequence ID" value="NZ_BAAAHE010000014.1"/>
</dbReference>
<sequence length="284" mass="29458">MSGRVTGKVALITGAARGQGRAHAVALAAEGADVVALDICADIDSAPYPLATPADLAETVALVEQHDRRTLAITADVRDPAAVRAAVARTLAEFGRLDVVVAQAGIAPLGEDRGIQALLDAVDVDLLGAIATINAAVPHLGPGASVIATGSLTALRPRGGGNGGPGAVGYKYAKVALAQYVHELATVLAPQQIRVNCIHPTNVDTPMLQNSGMYRLFRPDLADPTREDAERAFPAMQAMPVPFVEVEDVSSAVVYLASDESRYVTGLQLRIDAGGYLKTAAFHP</sequence>
<dbReference type="Pfam" id="PF13561">
    <property type="entry name" value="adh_short_C2"/>
    <property type="match status" value="1"/>
</dbReference>
<comment type="similarity">
    <text evidence="1">Belongs to the short-chain dehydrogenases/reductases (SDR) family.</text>
</comment>
<evidence type="ECO:0000256" key="1">
    <source>
        <dbReference type="ARBA" id="ARBA00006484"/>
    </source>
</evidence>
<evidence type="ECO:0000256" key="3">
    <source>
        <dbReference type="ARBA" id="ARBA00023027"/>
    </source>
</evidence>
<dbReference type="PRINTS" id="PR00081">
    <property type="entry name" value="GDHRDH"/>
</dbReference>
<dbReference type="SUPFAM" id="SSF51735">
    <property type="entry name" value="NAD(P)-binding Rossmann-fold domains"/>
    <property type="match status" value="1"/>
</dbReference>
<dbReference type="EMBL" id="BAAAHE010000014">
    <property type="protein sequence ID" value="GAA0617750.1"/>
    <property type="molecule type" value="Genomic_DNA"/>
</dbReference>
<keyword evidence="5" id="KW-1185">Reference proteome</keyword>
<proteinExistence type="inferred from homology"/>
<dbReference type="PANTHER" id="PTHR43180:SF66">
    <property type="entry name" value="SHORT-CHAIN DEHYDROGENASE_REDUCTASE FAMILY PROTEIN"/>
    <property type="match status" value="1"/>
</dbReference>